<dbReference type="Gene3D" id="3.30.70.1560">
    <property type="entry name" value="Alpha-L RNA-binding motif"/>
    <property type="match status" value="1"/>
</dbReference>
<dbReference type="EC" id="5.4.99.-" evidence="4"/>
<keyword evidence="8" id="KW-1185">Reference proteome</keyword>
<evidence type="ECO:0000256" key="4">
    <source>
        <dbReference type="RuleBase" id="RU003887"/>
    </source>
</evidence>
<dbReference type="NCBIfam" id="TIGR00093">
    <property type="entry name" value="pseudouridine synthase"/>
    <property type="match status" value="1"/>
</dbReference>
<dbReference type="SUPFAM" id="SSF55174">
    <property type="entry name" value="Alpha-L RNA-binding motif"/>
    <property type="match status" value="1"/>
</dbReference>
<proteinExistence type="inferred from homology"/>
<organism evidence="7 8">
    <name type="scientific">Glutamicibacter ardleyensis</name>
    <dbReference type="NCBI Taxonomy" id="225894"/>
    <lineage>
        <taxon>Bacteria</taxon>
        <taxon>Bacillati</taxon>
        <taxon>Actinomycetota</taxon>
        <taxon>Actinomycetes</taxon>
        <taxon>Micrococcales</taxon>
        <taxon>Micrococcaceae</taxon>
        <taxon>Glutamicibacter</taxon>
    </lineage>
</organism>
<dbReference type="InterPro" id="IPR042092">
    <property type="entry name" value="PsdUridine_s_RsuA/RluB/E/F_cat"/>
</dbReference>
<evidence type="ECO:0000256" key="1">
    <source>
        <dbReference type="ARBA" id="ARBA00008348"/>
    </source>
</evidence>
<dbReference type="InterPro" id="IPR000748">
    <property type="entry name" value="PsdUridine_synth_RsuA/RluB/E/F"/>
</dbReference>
<gene>
    <name evidence="7" type="ORF">GCM10007173_29620</name>
</gene>
<dbReference type="SMART" id="SM00363">
    <property type="entry name" value="S4"/>
    <property type="match status" value="1"/>
</dbReference>
<evidence type="ECO:0000256" key="3">
    <source>
        <dbReference type="PROSITE-ProRule" id="PRU00182"/>
    </source>
</evidence>
<name>A0ABQ2DQQ1_9MICC</name>
<dbReference type="Proteomes" id="UP000606115">
    <property type="component" value="Unassembled WGS sequence"/>
</dbReference>
<dbReference type="RefSeq" id="WP_229677170.1">
    <property type="nucleotide sequence ID" value="NZ_BMKX01000008.1"/>
</dbReference>
<comment type="similarity">
    <text evidence="1 4">Belongs to the pseudouridine synthase RsuA family.</text>
</comment>
<dbReference type="PROSITE" id="PS50889">
    <property type="entry name" value="S4"/>
    <property type="match status" value="1"/>
</dbReference>
<dbReference type="Pfam" id="PF01479">
    <property type="entry name" value="S4"/>
    <property type="match status" value="1"/>
</dbReference>
<feature type="compositionally biased region" description="Low complexity" evidence="5">
    <location>
        <begin position="242"/>
        <end position="253"/>
    </location>
</feature>
<comment type="caution">
    <text evidence="7">The sequence shown here is derived from an EMBL/GenBank/DDBJ whole genome shotgun (WGS) entry which is preliminary data.</text>
</comment>
<dbReference type="InterPro" id="IPR020094">
    <property type="entry name" value="TruA/RsuA/RluB/E/F_N"/>
</dbReference>
<dbReference type="GeneID" id="303305309"/>
<protein>
    <recommendedName>
        <fullName evidence="4">Pseudouridine synthase</fullName>
        <ecNumber evidence="4">5.4.99.-</ecNumber>
    </recommendedName>
</protein>
<dbReference type="InterPro" id="IPR002942">
    <property type="entry name" value="S4_RNA-bd"/>
</dbReference>
<evidence type="ECO:0000256" key="5">
    <source>
        <dbReference type="SAM" id="MobiDB-lite"/>
    </source>
</evidence>
<dbReference type="EMBL" id="BMKX01000008">
    <property type="protein sequence ID" value="GGJ68985.1"/>
    <property type="molecule type" value="Genomic_DNA"/>
</dbReference>
<dbReference type="CDD" id="cd02870">
    <property type="entry name" value="PseudoU_synth_RsuA_like"/>
    <property type="match status" value="1"/>
</dbReference>
<dbReference type="Gene3D" id="3.30.70.580">
    <property type="entry name" value="Pseudouridine synthase I, catalytic domain, N-terminal subdomain"/>
    <property type="match status" value="1"/>
</dbReference>
<accession>A0ABQ2DQQ1</accession>
<feature type="region of interest" description="Disordered" evidence="5">
    <location>
        <begin position="1"/>
        <end position="266"/>
    </location>
</feature>
<dbReference type="InterPro" id="IPR020103">
    <property type="entry name" value="PsdUridine_synth_cat_dom_sf"/>
</dbReference>
<feature type="domain" description="RNA-binding S4" evidence="6">
    <location>
        <begin position="267"/>
        <end position="326"/>
    </location>
</feature>
<dbReference type="PROSITE" id="PS01149">
    <property type="entry name" value="PSI_RSU"/>
    <property type="match status" value="1"/>
</dbReference>
<dbReference type="PANTHER" id="PTHR47683:SF2">
    <property type="entry name" value="RNA-BINDING S4 DOMAIN-CONTAINING PROTEIN"/>
    <property type="match status" value="1"/>
</dbReference>
<evidence type="ECO:0000313" key="7">
    <source>
        <dbReference type="EMBL" id="GGJ68985.1"/>
    </source>
</evidence>
<dbReference type="Pfam" id="PF00849">
    <property type="entry name" value="PseudoU_synth_2"/>
    <property type="match status" value="1"/>
</dbReference>
<dbReference type="InterPro" id="IPR018496">
    <property type="entry name" value="PsdUridine_synth_RsuA/RluB_CS"/>
</dbReference>
<dbReference type="SUPFAM" id="SSF55120">
    <property type="entry name" value="Pseudouridine synthase"/>
    <property type="match status" value="1"/>
</dbReference>
<dbReference type="PANTHER" id="PTHR47683">
    <property type="entry name" value="PSEUDOURIDINE SYNTHASE FAMILY PROTEIN-RELATED"/>
    <property type="match status" value="1"/>
</dbReference>
<dbReference type="InterPro" id="IPR006145">
    <property type="entry name" value="PsdUridine_synth_RsuA/RluA"/>
</dbReference>
<dbReference type="InterPro" id="IPR036986">
    <property type="entry name" value="S4_RNA-bd_sf"/>
</dbReference>
<sequence>MNKGSSAPRNSRGPKSFGGKSAGNKSYGDKPYGNRSEGGKSYGDKPYGNRSEGGKSYGDKPYGNRSEGGKSYGDKPYGNRSEGGKPYGNRSEGGKSYGDKPYGNRSEGGKSYGDKPYGNRSEGGKSYGDKPYGNRSEGGKSYGDKPYGNRSEGGKSYGDKPYGNRSEGGKSYGDKPYGNRSEGNKPYGNRSEGGKSFGNKQGDRSGRPGASRDKSSSSAFGKNSEAAFGKERFGNSVQSNYARPTQRARAQARVENQANRTDSQDGVRLQKAMANAGVASRRVCEEMITEGRVEVNGKLIVELGARVDPTKDSIHVDGMRLQLNQTNKYFVFNKPKHVMCTMDDPEGRRTIADYFRHEHAQLRLFHVGRLDYKTEGLLILTNDGELANRLQHPKYEVPKTYLVQVPGPISRAASNALREGVRLEDGWIKVDDLKVIDTTPKSVMVEVTLHSGRNRIVRRMFDAVGHPVERLVRVGIGPIQLGDQKQGVIRPLGNQEVGHLMSMVGM</sequence>
<reference evidence="8" key="1">
    <citation type="journal article" date="2019" name="Int. J. Syst. Evol. Microbiol.">
        <title>The Global Catalogue of Microorganisms (GCM) 10K type strain sequencing project: providing services to taxonomists for standard genome sequencing and annotation.</title>
        <authorList>
            <consortium name="The Broad Institute Genomics Platform"/>
            <consortium name="The Broad Institute Genome Sequencing Center for Infectious Disease"/>
            <person name="Wu L."/>
            <person name="Ma J."/>
        </authorList>
    </citation>
    <scope>NUCLEOTIDE SEQUENCE [LARGE SCALE GENOMIC DNA]</scope>
    <source>
        <strain evidence="8">CGMCC 1.3685</strain>
    </source>
</reference>
<dbReference type="InterPro" id="IPR050343">
    <property type="entry name" value="RsuA_PseudoU_synthase"/>
</dbReference>
<dbReference type="Gene3D" id="3.10.290.10">
    <property type="entry name" value="RNA-binding S4 domain"/>
    <property type="match status" value="1"/>
</dbReference>
<keyword evidence="3" id="KW-0694">RNA-binding</keyword>
<dbReference type="CDD" id="cd00165">
    <property type="entry name" value="S4"/>
    <property type="match status" value="1"/>
</dbReference>
<evidence type="ECO:0000259" key="6">
    <source>
        <dbReference type="SMART" id="SM00363"/>
    </source>
</evidence>
<keyword evidence="2 4" id="KW-0413">Isomerase</keyword>
<feature type="compositionally biased region" description="Basic and acidic residues" evidence="5">
    <location>
        <begin position="201"/>
        <end position="215"/>
    </location>
</feature>
<evidence type="ECO:0000256" key="2">
    <source>
        <dbReference type="ARBA" id="ARBA00023235"/>
    </source>
</evidence>
<evidence type="ECO:0000313" key="8">
    <source>
        <dbReference type="Proteomes" id="UP000606115"/>
    </source>
</evidence>